<evidence type="ECO:0000256" key="2">
    <source>
        <dbReference type="ARBA" id="ARBA00004870"/>
    </source>
</evidence>
<comment type="similarity">
    <text evidence="13">Belongs to the LpxK family.</text>
</comment>
<comment type="function">
    <text evidence="1 13">Transfers the gamma-phosphate of ATP to the 4'-position of a tetraacyldisaccharide 1-phosphate intermediate (termed DS-1-P) to form tetraacyldisaccharide 1,4'-bis-phosphate (lipid IVA).</text>
</comment>
<feature type="binding site" evidence="13">
    <location>
        <begin position="67"/>
        <end position="74"/>
    </location>
    <ligand>
        <name>ATP</name>
        <dbReference type="ChEBI" id="CHEBI:30616"/>
    </ligand>
</feature>
<proteinExistence type="inferred from homology"/>
<dbReference type="NCBIfam" id="TIGR00682">
    <property type="entry name" value="lpxK"/>
    <property type="match status" value="1"/>
</dbReference>
<evidence type="ECO:0000256" key="10">
    <source>
        <dbReference type="ARBA" id="ARBA00022840"/>
    </source>
</evidence>
<evidence type="ECO:0000256" key="3">
    <source>
        <dbReference type="ARBA" id="ARBA00012071"/>
    </source>
</evidence>
<comment type="catalytic activity">
    <reaction evidence="13">
        <text>a lipid A disaccharide + ATP = a lipid IVA + ADP + H(+)</text>
        <dbReference type="Rhea" id="RHEA:67840"/>
        <dbReference type="ChEBI" id="CHEBI:15378"/>
        <dbReference type="ChEBI" id="CHEBI:30616"/>
        <dbReference type="ChEBI" id="CHEBI:176343"/>
        <dbReference type="ChEBI" id="CHEBI:176425"/>
        <dbReference type="ChEBI" id="CHEBI:456216"/>
        <dbReference type="EC" id="2.7.1.130"/>
    </reaction>
</comment>
<evidence type="ECO:0000256" key="1">
    <source>
        <dbReference type="ARBA" id="ARBA00002274"/>
    </source>
</evidence>
<sequence>MSELAAFHRRLCLEGPRSWYESALLAALLPLGWLYGVIGRIRAKLYDWKLLPSYRAPVPVISVGNLSAGGTGKTPVVDYLVRRLLRQGLRVAVVSRGYGGRGVSGALVVSSGAGPAVEAARCGDEPFLLARRNPEALVVVAAKRKLGVRLAVEELGAQVVVLDDGFQHHAVRRDLNIVLVDAAKPFGNGHPLPAGLLREFPSALKRGQLFILTRWQEGCALPNLPGPVLRSRHVLASQAFDLEGRVVALETLCACKVVAFAGIAAPEGFFRDLRRYGLNLVRTLALPDHVDYDEGVLQRLRDASAEAEIFITTEKDAVKLKSDGLPLPCRQVPLVLEFMETAALDEALERLTADLSSH</sequence>
<gene>
    <name evidence="13 14" type="primary">lpxK</name>
    <name evidence="14" type="ORF">L9S41_10655</name>
</gene>
<dbReference type="PANTHER" id="PTHR42724:SF1">
    <property type="entry name" value="TETRAACYLDISACCHARIDE 4'-KINASE, MITOCHONDRIAL-RELATED"/>
    <property type="match status" value="1"/>
</dbReference>
<dbReference type="Pfam" id="PF02606">
    <property type="entry name" value="LpxK"/>
    <property type="match status" value="1"/>
</dbReference>
<protein>
    <recommendedName>
        <fullName evidence="4 13">Tetraacyldisaccharide 4'-kinase</fullName>
        <ecNumber evidence="3 13">2.7.1.130</ecNumber>
    </recommendedName>
    <alternativeName>
        <fullName evidence="12 13">Lipid A 4'-kinase</fullName>
    </alternativeName>
</protein>
<evidence type="ECO:0000256" key="13">
    <source>
        <dbReference type="HAMAP-Rule" id="MF_00409"/>
    </source>
</evidence>
<comment type="pathway">
    <text evidence="2 13">Glycolipid biosynthesis; lipid IV(A) biosynthesis; lipid IV(A) from (3R)-3-hydroxytetradecanoyl-[acyl-carrier-protein] and UDP-N-acetyl-alpha-D-glucosamine: step 6/6.</text>
</comment>
<dbReference type="InterPro" id="IPR003758">
    <property type="entry name" value="LpxK"/>
</dbReference>
<dbReference type="Proteomes" id="UP001060414">
    <property type="component" value="Chromosome"/>
</dbReference>
<evidence type="ECO:0000256" key="5">
    <source>
        <dbReference type="ARBA" id="ARBA00022516"/>
    </source>
</evidence>
<dbReference type="SUPFAM" id="SSF52540">
    <property type="entry name" value="P-loop containing nucleoside triphosphate hydrolases"/>
    <property type="match status" value="1"/>
</dbReference>
<dbReference type="GO" id="GO:0009029">
    <property type="term" value="F:lipid-A 4'-kinase activity"/>
    <property type="evidence" value="ECO:0007669"/>
    <property type="project" value="UniProtKB-EC"/>
</dbReference>
<keyword evidence="7 13" id="KW-0808">Transferase</keyword>
<evidence type="ECO:0000256" key="4">
    <source>
        <dbReference type="ARBA" id="ARBA00016436"/>
    </source>
</evidence>
<name>A0ABY5ZGZ3_9BACT</name>
<dbReference type="HAMAP" id="MF_00409">
    <property type="entry name" value="LpxK"/>
    <property type="match status" value="1"/>
</dbReference>
<keyword evidence="9 13" id="KW-0418">Kinase</keyword>
<evidence type="ECO:0000256" key="8">
    <source>
        <dbReference type="ARBA" id="ARBA00022741"/>
    </source>
</evidence>
<dbReference type="RefSeq" id="WP_260746508.1">
    <property type="nucleotide sequence ID" value="NZ_CP092109.1"/>
</dbReference>
<evidence type="ECO:0000256" key="7">
    <source>
        <dbReference type="ARBA" id="ARBA00022679"/>
    </source>
</evidence>
<dbReference type="EMBL" id="CP092109">
    <property type="protein sequence ID" value="UWZ78159.1"/>
    <property type="molecule type" value="Genomic_DNA"/>
</dbReference>
<evidence type="ECO:0000313" key="15">
    <source>
        <dbReference type="Proteomes" id="UP001060414"/>
    </source>
</evidence>
<keyword evidence="5 13" id="KW-0444">Lipid biosynthesis</keyword>
<evidence type="ECO:0000256" key="9">
    <source>
        <dbReference type="ARBA" id="ARBA00022777"/>
    </source>
</evidence>
<reference evidence="14" key="1">
    <citation type="journal article" date="2022" name="Environ. Microbiol.">
        <title>Geoalkalibacter halelectricus SAP #1 sp. nov. possessing extracellular electron transfer and mineral#reducing capabilities from a haloalkaline environment.</title>
        <authorList>
            <person name="Yadav S."/>
            <person name="Singh R."/>
            <person name="Sundharam S.S."/>
            <person name="Chaudhary S."/>
            <person name="Krishnamurthi S."/>
            <person name="Patil S.A."/>
        </authorList>
    </citation>
    <scope>NUCLEOTIDE SEQUENCE</scope>
    <source>
        <strain evidence="14">SAP-1</strain>
    </source>
</reference>
<dbReference type="PANTHER" id="PTHR42724">
    <property type="entry name" value="TETRAACYLDISACCHARIDE 4'-KINASE"/>
    <property type="match status" value="1"/>
</dbReference>
<dbReference type="InterPro" id="IPR027417">
    <property type="entry name" value="P-loop_NTPase"/>
</dbReference>
<dbReference type="EC" id="2.7.1.130" evidence="3 13"/>
<keyword evidence="11 13" id="KW-0443">Lipid metabolism</keyword>
<keyword evidence="8 13" id="KW-0547">Nucleotide-binding</keyword>
<evidence type="ECO:0000256" key="12">
    <source>
        <dbReference type="ARBA" id="ARBA00029757"/>
    </source>
</evidence>
<keyword evidence="15" id="KW-1185">Reference proteome</keyword>
<accession>A0ABY5ZGZ3</accession>
<keyword evidence="10 13" id="KW-0067">ATP-binding</keyword>
<keyword evidence="6 13" id="KW-0441">Lipid A biosynthesis</keyword>
<organism evidence="14 15">
    <name type="scientific">Geoalkalibacter halelectricus</name>
    <dbReference type="NCBI Taxonomy" id="2847045"/>
    <lineage>
        <taxon>Bacteria</taxon>
        <taxon>Pseudomonadati</taxon>
        <taxon>Thermodesulfobacteriota</taxon>
        <taxon>Desulfuromonadia</taxon>
        <taxon>Desulfuromonadales</taxon>
        <taxon>Geoalkalibacteraceae</taxon>
        <taxon>Geoalkalibacter</taxon>
    </lineage>
</organism>
<evidence type="ECO:0000256" key="6">
    <source>
        <dbReference type="ARBA" id="ARBA00022556"/>
    </source>
</evidence>
<evidence type="ECO:0000313" key="14">
    <source>
        <dbReference type="EMBL" id="UWZ78159.1"/>
    </source>
</evidence>
<evidence type="ECO:0000256" key="11">
    <source>
        <dbReference type="ARBA" id="ARBA00023098"/>
    </source>
</evidence>